<dbReference type="RefSeq" id="WP_058243424.1">
    <property type="nucleotide sequence ID" value="NZ_CYSB01000005.1"/>
</dbReference>
<reference evidence="9 11" key="2">
    <citation type="submission" date="2015-09" db="EMBL/GenBank/DDBJ databases">
        <authorList>
            <person name="Rodrigo-Torres L."/>
            <person name="Arahal D.R."/>
        </authorList>
    </citation>
    <scope>NUCLEOTIDE SEQUENCE [LARGE SCALE GENOMIC DNA]</scope>
    <source>
        <strain evidence="9 11">CECT 5118</strain>
    </source>
</reference>
<keyword evidence="6 7" id="KW-0472">Membrane</keyword>
<comment type="similarity">
    <text evidence="7">Belongs to the TRAP transporter large permease family.</text>
</comment>
<dbReference type="GO" id="GO:0022857">
    <property type="term" value="F:transmembrane transporter activity"/>
    <property type="evidence" value="ECO:0007669"/>
    <property type="project" value="UniProtKB-UniRule"/>
</dbReference>
<protein>
    <recommendedName>
        <fullName evidence="7">TRAP transporter large permease protein</fullName>
    </recommendedName>
</protein>
<comment type="function">
    <text evidence="7">Part of the tripartite ATP-independent periplasmic (TRAP) transport system.</text>
</comment>
<name>A0A0P1GDE9_9RHOB</name>
<sequence length="440" mass="46699">MTNLEIGLTSFPVLLLMIFLRIPIGLSMFLVGLGGLYFVTGTPNMAMAKLKNETYSTFSSYSLSIVPMFILMGHFATLGGMSQALFKAAEAFLGHRKGGVAMAAVGACAGFGSICGSSLATAATMSQVALPELRRYGYSGGFSTATLAAGGTLGILIPPSVILVIYAILTEQNIAKLFLAAFVPGILAAIGYMITISIYVRMHPDSAGVREPIPMGERLRALADVWPVLLVFVAVVGGIYAGVFTPTEGAAVGAFGTGLIAFLNGGLTKSSLIGSFTATAKNTAMIFFIVLGAGFYNGFLALTQVPQELSNYVVGLGYSPWAILAIILALYLVFGCLMDSLSMILLTIPIFFPIISTLDFGLTMEETAIWFGIIVLIVVEVGLITPPVGMNLFVINSMDRLTPMVETYKAVMYFVASDIVRVVILVAFPGITLFLLRIFH</sequence>
<feature type="transmembrane region" description="Helical" evidence="7">
    <location>
        <begin position="368"/>
        <end position="389"/>
    </location>
</feature>
<feature type="transmembrane region" description="Helical" evidence="7">
    <location>
        <begin position="60"/>
        <end position="81"/>
    </location>
</feature>
<dbReference type="Proteomes" id="UP000051887">
    <property type="component" value="Unassembled WGS sequence"/>
</dbReference>
<evidence type="ECO:0000256" key="7">
    <source>
        <dbReference type="RuleBase" id="RU369079"/>
    </source>
</evidence>
<gene>
    <name evidence="10" type="primary">siaT_8</name>
    <name evidence="9" type="synonym">siaT_2</name>
    <name evidence="9" type="ORF">TL5118_00195</name>
    <name evidence="10" type="ORF">TL5120_01996</name>
</gene>
<comment type="subcellular location">
    <subcellularLocation>
        <location evidence="1 7">Cell inner membrane</location>
        <topology evidence="1 7">Multi-pass membrane protein</topology>
    </subcellularLocation>
</comment>
<comment type="subunit">
    <text evidence="7">The complex comprises the extracytoplasmic solute receptor protein and the two transmembrane proteins.</text>
</comment>
<evidence type="ECO:0000313" key="10">
    <source>
        <dbReference type="EMBL" id="CUH72200.1"/>
    </source>
</evidence>
<organism evidence="10 12">
    <name type="scientific">Thalassovita autumnalis</name>
    <dbReference type="NCBI Taxonomy" id="2072972"/>
    <lineage>
        <taxon>Bacteria</taxon>
        <taxon>Pseudomonadati</taxon>
        <taxon>Pseudomonadota</taxon>
        <taxon>Alphaproteobacteria</taxon>
        <taxon>Rhodobacterales</taxon>
        <taxon>Roseobacteraceae</taxon>
        <taxon>Thalassovita</taxon>
    </lineage>
</organism>
<accession>A0A0P1GDE9</accession>
<keyword evidence="3 7" id="KW-0997">Cell inner membrane</keyword>
<keyword evidence="11" id="KW-1185">Reference proteome</keyword>
<keyword evidence="5 7" id="KW-1133">Transmembrane helix</keyword>
<dbReference type="PANTHER" id="PTHR33362:SF5">
    <property type="entry name" value="C4-DICARBOXYLATE TRAP TRANSPORTER LARGE PERMEASE PROTEIN DCTM"/>
    <property type="match status" value="1"/>
</dbReference>
<evidence type="ECO:0000256" key="4">
    <source>
        <dbReference type="ARBA" id="ARBA00022692"/>
    </source>
</evidence>
<proteinExistence type="inferred from homology"/>
<dbReference type="GO" id="GO:0005886">
    <property type="term" value="C:plasma membrane"/>
    <property type="evidence" value="ECO:0007669"/>
    <property type="project" value="UniProtKB-SubCell"/>
</dbReference>
<dbReference type="InterPro" id="IPR004681">
    <property type="entry name" value="TRAP_DctM"/>
</dbReference>
<dbReference type="EMBL" id="CYSB01000005">
    <property type="protein sequence ID" value="CUH62843.1"/>
    <property type="molecule type" value="Genomic_DNA"/>
</dbReference>
<evidence type="ECO:0000256" key="3">
    <source>
        <dbReference type="ARBA" id="ARBA00022519"/>
    </source>
</evidence>
<feature type="transmembrane region" description="Helical" evidence="7">
    <location>
        <begin position="145"/>
        <end position="168"/>
    </location>
</feature>
<keyword evidence="7" id="KW-0813">Transport</keyword>
<feature type="transmembrane region" description="Helical" evidence="7">
    <location>
        <begin position="101"/>
        <end position="124"/>
    </location>
</feature>
<evidence type="ECO:0000256" key="2">
    <source>
        <dbReference type="ARBA" id="ARBA00022475"/>
    </source>
</evidence>
<feature type="domain" description="TRAP C4-dicarboxylate transport system permease DctM subunit" evidence="8">
    <location>
        <begin position="13"/>
        <end position="431"/>
    </location>
</feature>
<dbReference type="PIRSF" id="PIRSF006066">
    <property type="entry name" value="HI0050"/>
    <property type="match status" value="1"/>
</dbReference>
<feature type="transmembrane region" description="Helical" evidence="7">
    <location>
        <begin position="174"/>
        <end position="200"/>
    </location>
</feature>
<dbReference type="PANTHER" id="PTHR33362">
    <property type="entry name" value="SIALIC ACID TRAP TRANSPORTER PERMEASE PROTEIN SIAT-RELATED"/>
    <property type="match status" value="1"/>
</dbReference>
<dbReference type="Pfam" id="PF06808">
    <property type="entry name" value="DctM"/>
    <property type="match status" value="1"/>
</dbReference>
<feature type="transmembrane region" description="Helical" evidence="7">
    <location>
        <begin position="410"/>
        <end position="439"/>
    </location>
</feature>
<evidence type="ECO:0000256" key="5">
    <source>
        <dbReference type="ARBA" id="ARBA00022989"/>
    </source>
</evidence>
<evidence type="ECO:0000313" key="11">
    <source>
        <dbReference type="Proteomes" id="UP000051086"/>
    </source>
</evidence>
<dbReference type="EMBL" id="CYSC01000027">
    <property type="protein sequence ID" value="CUH72200.1"/>
    <property type="molecule type" value="Genomic_DNA"/>
</dbReference>
<feature type="transmembrane region" description="Helical" evidence="7">
    <location>
        <begin position="12"/>
        <end position="39"/>
    </location>
</feature>
<evidence type="ECO:0000259" key="8">
    <source>
        <dbReference type="Pfam" id="PF06808"/>
    </source>
</evidence>
<dbReference type="Proteomes" id="UP000051086">
    <property type="component" value="Unassembled WGS sequence"/>
</dbReference>
<feature type="transmembrane region" description="Helical" evidence="7">
    <location>
        <begin position="249"/>
        <end position="267"/>
    </location>
</feature>
<reference evidence="10 12" key="1">
    <citation type="submission" date="2015-09" db="EMBL/GenBank/DDBJ databases">
        <authorList>
            <consortium name="Swine Surveillance"/>
        </authorList>
    </citation>
    <scope>NUCLEOTIDE SEQUENCE [LARGE SCALE GENOMIC DNA]</scope>
    <source>
        <strain evidence="10 12">5120</strain>
    </source>
</reference>
<keyword evidence="2" id="KW-1003">Cell membrane</keyword>
<dbReference type="OrthoDB" id="9790209at2"/>
<dbReference type="AlphaFoldDB" id="A0A0P1GDE9"/>
<dbReference type="NCBIfam" id="TIGR00786">
    <property type="entry name" value="dctM"/>
    <property type="match status" value="1"/>
</dbReference>
<keyword evidence="4 7" id="KW-0812">Transmembrane</keyword>
<evidence type="ECO:0000256" key="1">
    <source>
        <dbReference type="ARBA" id="ARBA00004429"/>
    </source>
</evidence>
<feature type="transmembrane region" description="Helical" evidence="7">
    <location>
        <begin position="341"/>
        <end position="362"/>
    </location>
</feature>
<evidence type="ECO:0000313" key="12">
    <source>
        <dbReference type="Proteomes" id="UP000051887"/>
    </source>
</evidence>
<feature type="transmembrane region" description="Helical" evidence="7">
    <location>
        <begin position="312"/>
        <end position="334"/>
    </location>
</feature>
<feature type="transmembrane region" description="Helical" evidence="7">
    <location>
        <begin position="221"/>
        <end position="243"/>
    </location>
</feature>
<evidence type="ECO:0000313" key="9">
    <source>
        <dbReference type="EMBL" id="CUH62843.1"/>
    </source>
</evidence>
<evidence type="ECO:0000256" key="6">
    <source>
        <dbReference type="ARBA" id="ARBA00023136"/>
    </source>
</evidence>
<dbReference type="InterPro" id="IPR010656">
    <property type="entry name" value="DctM"/>
</dbReference>
<feature type="transmembrane region" description="Helical" evidence="7">
    <location>
        <begin position="279"/>
        <end position="300"/>
    </location>
</feature>